<dbReference type="EMBL" id="CP108169">
    <property type="protein sequence ID" value="WTQ75075.1"/>
    <property type="molecule type" value="Genomic_DNA"/>
</dbReference>
<evidence type="ECO:0000256" key="2">
    <source>
        <dbReference type="SAM" id="Phobius"/>
    </source>
</evidence>
<accession>A0AAU1LV53</accession>
<gene>
    <name evidence="3" type="ORF">OG222_19180</name>
</gene>
<feature type="compositionally biased region" description="Pro residues" evidence="1">
    <location>
        <begin position="20"/>
        <end position="63"/>
    </location>
</feature>
<organism evidence="3">
    <name type="scientific">Streptomyces sp. NBC_00148</name>
    <dbReference type="NCBI Taxonomy" id="2903626"/>
    <lineage>
        <taxon>Bacteria</taxon>
        <taxon>Bacillati</taxon>
        <taxon>Actinomycetota</taxon>
        <taxon>Actinomycetes</taxon>
        <taxon>Kitasatosporales</taxon>
        <taxon>Streptomycetaceae</taxon>
        <taxon>Streptomyces</taxon>
    </lineage>
</organism>
<protein>
    <submittedName>
        <fullName evidence="3">Uncharacterized protein</fullName>
    </submittedName>
</protein>
<sequence>MTEQTAEQSAEPTEATAPAPATPVPAPQDPPAQDPPAQDPPPQDPPPQDPPTQDPPTQDPPTQGPAQDAGPLDPAQDAVPVVPRPPRRVLRAVLRWTAAVLVLGGLGAGTVAGITSMKRTDVPGLATRDDGRWDYPALSLPALPADAPRPYSDSNTAEVHHADLRRLLLPAPAGATVDKKLDGGWVDIARYAAEYGKDDRAALTQRLKDSALRHLTARGWTMPDGTSSRVYLLQFNSVAYSTEFHDRLFEDGSLPLPPAGTDEPAFDEDWSSDAGAEFTTVRAYSEAEPYGAEQVRHGYVLAGDTLALVVQSRKGKAGTEAVPFHQTLILQDQLLG</sequence>
<proteinExistence type="predicted"/>
<name>A0AAU1LV53_9ACTN</name>
<feature type="region of interest" description="Disordered" evidence="1">
    <location>
        <begin position="1"/>
        <end position="83"/>
    </location>
</feature>
<keyword evidence="2" id="KW-0472">Membrane</keyword>
<keyword evidence="2" id="KW-1133">Transmembrane helix</keyword>
<feature type="compositionally biased region" description="Low complexity" evidence="1">
    <location>
        <begin position="1"/>
        <end position="19"/>
    </location>
</feature>
<feature type="transmembrane region" description="Helical" evidence="2">
    <location>
        <begin position="93"/>
        <end position="114"/>
    </location>
</feature>
<keyword evidence="2" id="KW-0812">Transmembrane</keyword>
<feature type="compositionally biased region" description="Low complexity" evidence="1">
    <location>
        <begin position="64"/>
        <end position="81"/>
    </location>
</feature>
<evidence type="ECO:0000313" key="3">
    <source>
        <dbReference type="EMBL" id="WTQ75075.1"/>
    </source>
</evidence>
<reference evidence="3" key="1">
    <citation type="submission" date="2022-10" db="EMBL/GenBank/DDBJ databases">
        <title>The complete genomes of actinobacterial strains from the NBC collection.</title>
        <authorList>
            <person name="Joergensen T.S."/>
            <person name="Alvarez Arevalo M."/>
            <person name="Sterndorff E.B."/>
            <person name="Faurdal D."/>
            <person name="Vuksanovic O."/>
            <person name="Mourched A.-S."/>
            <person name="Charusanti P."/>
            <person name="Shaw S."/>
            <person name="Blin K."/>
            <person name="Weber T."/>
        </authorList>
    </citation>
    <scope>NUCLEOTIDE SEQUENCE</scope>
    <source>
        <strain evidence="3">NBC_00148</strain>
    </source>
</reference>
<dbReference type="AlphaFoldDB" id="A0AAU1LV53"/>
<evidence type="ECO:0000256" key="1">
    <source>
        <dbReference type="SAM" id="MobiDB-lite"/>
    </source>
</evidence>